<dbReference type="EMBL" id="JAACJM010000303">
    <property type="protein sequence ID" value="KAF5332437.1"/>
    <property type="molecule type" value="Genomic_DNA"/>
</dbReference>
<accession>A0A8H5C1U7</accession>
<sequence>MVFSQGSVHQGYLLVLMQNNMEAYAFTKRRQDWQAVDPFPLAPISNLLEVKGSTVFTSTDPRKKPC</sequence>
<dbReference type="AlphaFoldDB" id="A0A8H5C1U7"/>
<proteinExistence type="predicted"/>
<name>A0A8H5C1U7_9AGAR</name>
<reference evidence="1 2" key="1">
    <citation type="journal article" date="2020" name="ISME J.">
        <title>Uncovering the hidden diversity of litter-decomposition mechanisms in mushroom-forming fungi.</title>
        <authorList>
            <person name="Floudas D."/>
            <person name="Bentzer J."/>
            <person name="Ahren D."/>
            <person name="Johansson T."/>
            <person name="Persson P."/>
            <person name="Tunlid A."/>
        </authorList>
    </citation>
    <scope>NUCLEOTIDE SEQUENCE [LARGE SCALE GENOMIC DNA]</scope>
    <source>
        <strain evidence="1 2">CBS 291.85</strain>
    </source>
</reference>
<gene>
    <name evidence="1" type="ORF">D9758_015110</name>
</gene>
<dbReference type="Proteomes" id="UP000559256">
    <property type="component" value="Unassembled WGS sequence"/>
</dbReference>
<evidence type="ECO:0000313" key="2">
    <source>
        <dbReference type="Proteomes" id="UP000559256"/>
    </source>
</evidence>
<organism evidence="1 2">
    <name type="scientific">Tetrapyrgos nigripes</name>
    <dbReference type="NCBI Taxonomy" id="182062"/>
    <lineage>
        <taxon>Eukaryota</taxon>
        <taxon>Fungi</taxon>
        <taxon>Dikarya</taxon>
        <taxon>Basidiomycota</taxon>
        <taxon>Agaricomycotina</taxon>
        <taxon>Agaricomycetes</taxon>
        <taxon>Agaricomycetidae</taxon>
        <taxon>Agaricales</taxon>
        <taxon>Marasmiineae</taxon>
        <taxon>Marasmiaceae</taxon>
        <taxon>Tetrapyrgos</taxon>
    </lineage>
</organism>
<comment type="caution">
    <text evidence="1">The sequence shown here is derived from an EMBL/GenBank/DDBJ whole genome shotgun (WGS) entry which is preliminary data.</text>
</comment>
<keyword evidence="2" id="KW-1185">Reference proteome</keyword>
<protein>
    <submittedName>
        <fullName evidence="1">Uncharacterized protein</fullName>
    </submittedName>
</protein>
<evidence type="ECO:0000313" key="1">
    <source>
        <dbReference type="EMBL" id="KAF5332437.1"/>
    </source>
</evidence>